<accession>A0A8J4QEX6</accession>
<evidence type="ECO:0008006" key="5">
    <source>
        <dbReference type="Google" id="ProtNLM"/>
    </source>
</evidence>
<gene>
    <name evidence="3" type="ORF">CMV_029349</name>
</gene>
<evidence type="ECO:0000313" key="3">
    <source>
        <dbReference type="EMBL" id="KAF3944153.1"/>
    </source>
</evidence>
<dbReference type="InterPro" id="IPR002669">
    <property type="entry name" value="UreD"/>
</dbReference>
<evidence type="ECO:0000313" key="4">
    <source>
        <dbReference type="Proteomes" id="UP000737018"/>
    </source>
</evidence>
<reference evidence="3" key="1">
    <citation type="submission" date="2020-03" db="EMBL/GenBank/DDBJ databases">
        <title>Castanea mollissima Vanexum genome sequencing.</title>
        <authorList>
            <person name="Staton M."/>
        </authorList>
    </citation>
    <scope>NUCLEOTIDE SEQUENCE</scope>
    <source>
        <tissue evidence="3">Leaf</tissue>
    </source>
</reference>
<dbReference type="OrthoDB" id="5550464at2759"/>
<dbReference type="HAMAP" id="MF_01384">
    <property type="entry name" value="UreD"/>
    <property type="match status" value="1"/>
</dbReference>
<organism evidence="3 4">
    <name type="scientific">Castanea mollissima</name>
    <name type="common">Chinese chestnut</name>
    <dbReference type="NCBI Taxonomy" id="60419"/>
    <lineage>
        <taxon>Eukaryota</taxon>
        <taxon>Viridiplantae</taxon>
        <taxon>Streptophyta</taxon>
        <taxon>Embryophyta</taxon>
        <taxon>Tracheophyta</taxon>
        <taxon>Spermatophyta</taxon>
        <taxon>Magnoliopsida</taxon>
        <taxon>eudicotyledons</taxon>
        <taxon>Gunneridae</taxon>
        <taxon>Pentapetalae</taxon>
        <taxon>rosids</taxon>
        <taxon>fabids</taxon>
        <taxon>Fagales</taxon>
        <taxon>Fagaceae</taxon>
        <taxon>Castanea</taxon>
    </lineage>
</organism>
<dbReference type="GO" id="GO:0016151">
    <property type="term" value="F:nickel cation binding"/>
    <property type="evidence" value="ECO:0007669"/>
    <property type="project" value="InterPro"/>
</dbReference>
<comment type="similarity">
    <text evidence="1">Belongs to the UreD family.</text>
</comment>
<dbReference type="PANTHER" id="PTHR33643">
    <property type="entry name" value="UREASE ACCESSORY PROTEIN D"/>
    <property type="match status" value="1"/>
</dbReference>
<evidence type="ECO:0000256" key="2">
    <source>
        <dbReference type="ARBA" id="ARBA00023186"/>
    </source>
</evidence>
<sequence>MQGGGFQFQFQIAGARDRMASDGKVVVEKVGEKSSVTRCFSKYPLKFIIPRKVGPSKTDAVWIYSLTYGGGVVSGDSISCEFTIGDACTTVLTTQASTKVYKSMGSKCSEQVLEASIGSDALLAVVPDPVTCFSTARYSQKQVFRVVSDSSLVIVDWITSGRHESGEKWDFDLYKSTNHIFLEDNQPLFLDTMLLERGSITSIAERMQDYQVIAMVVLLGPKLKQVQDQVQRDVKRIMSEQLHIPSASLGHQVITKSDNFLMKPSFIASTSVFGPKGNGVVVRIAAMTTEEDVFLTDKVVSGTKALFLTFPDYRIPVRQHFFACCFCNRARVTVHGLVSCNNLKIDKLDSGFNNVV</sequence>
<keyword evidence="2" id="KW-0143">Chaperone</keyword>
<proteinExistence type="inferred from homology"/>
<protein>
    <recommendedName>
        <fullName evidence="5">Urease accessory protein D</fullName>
    </recommendedName>
</protein>
<dbReference type="EMBL" id="JRKL02012679">
    <property type="protein sequence ID" value="KAF3944153.1"/>
    <property type="molecule type" value="Genomic_DNA"/>
</dbReference>
<dbReference type="Proteomes" id="UP000737018">
    <property type="component" value="Unassembled WGS sequence"/>
</dbReference>
<dbReference type="AlphaFoldDB" id="A0A8J4QEX6"/>
<keyword evidence="4" id="KW-1185">Reference proteome</keyword>
<evidence type="ECO:0000256" key="1">
    <source>
        <dbReference type="ARBA" id="ARBA00007177"/>
    </source>
</evidence>
<comment type="caution">
    <text evidence="3">The sequence shown here is derived from an EMBL/GenBank/DDBJ whole genome shotgun (WGS) entry which is preliminary data.</text>
</comment>
<name>A0A8J4QEX6_9ROSI</name>
<dbReference type="Pfam" id="PF01774">
    <property type="entry name" value="UreD"/>
    <property type="match status" value="1"/>
</dbReference>
<dbReference type="PANTHER" id="PTHR33643:SF1">
    <property type="entry name" value="UREASE ACCESSORY PROTEIN D"/>
    <property type="match status" value="1"/>
</dbReference>